<dbReference type="RefSeq" id="WP_102729172.1">
    <property type="nucleotide sequence ID" value="NZ_CP072027.1"/>
</dbReference>
<dbReference type="PANTHER" id="PTHR42760:SF133">
    <property type="entry name" value="3-OXOACYL-[ACYL-CARRIER-PROTEIN] REDUCTASE"/>
    <property type="match status" value="1"/>
</dbReference>
<dbReference type="PROSITE" id="PS00061">
    <property type="entry name" value="ADH_SHORT"/>
    <property type="match status" value="1"/>
</dbReference>
<dbReference type="SMART" id="SM00822">
    <property type="entry name" value="PKS_KR"/>
    <property type="match status" value="1"/>
</dbReference>
<dbReference type="Proteomes" id="UP001202031">
    <property type="component" value="Unassembled WGS sequence"/>
</dbReference>
<evidence type="ECO:0000259" key="3">
    <source>
        <dbReference type="SMART" id="SM00822"/>
    </source>
</evidence>
<comment type="caution">
    <text evidence="4">The sequence shown here is derived from an EMBL/GenBank/DDBJ whole genome shotgun (WGS) entry which is preliminary data.</text>
</comment>
<dbReference type="PRINTS" id="PR00080">
    <property type="entry name" value="SDRFAMILY"/>
</dbReference>
<dbReference type="InterPro" id="IPR057326">
    <property type="entry name" value="KR_dom"/>
</dbReference>
<dbReference type="Gene3D" id="3.40.50.720">
    <property type="entry name" value="NAD(P)-binding Rossmann-like Domain"/>
    <property type="match status" value="1"/>
</dbReference>
<evidence type="ECO:0000256" key="1">
    <source>
        <dbReference type="ARBA" id="ARBA00006484"/>
    </source>
</evidence>
<protein>
    <submittedName>
        <fullName evidence="4">SDR family oxidoreductase</fullName>
    </submittedName>
</protein>
<evidence type="ECO:0000256" key="2">
    <source>
        <dbReference type="ARBA" id="ARBA00023002"/>
    </source>
</evidence>
<dbReference type="InterPro" id="IPR036291">
    <property type="entry name" value="NAD(P)-bd_dom_sf"/>
</dbReference>
<keyword evidence="2" id="KW-0560">Oxidoreductase</keyword>
<evidence type="ECO:0000313" key="5">
    <source>
        <dbReference type="Proteomes" id="UP001202031"/>
    </source>
</evidence>
<dbReference type="PRINTS" id="PR00081">
    <property type="entry name" value="GDHRDH"/>
</dbReference>
<dbReference type="EMBL" id="JAMGSI010000001">
    <property type="protein sequence ID" value="MCL6655788.1"/>
    <property type="molecule type" value="Genomic_DNA"/>
</dbReference>
<reference evidence="4 5" key="1">
    <citation type="submission" date="2022-03" db="EMBL/GenBank/DDBJ databases">
        <title>Taxonomic description of new species and reclassification of some bacterial strains.</title>
        <authorList>
            <person name="Ndongo S."/>
        </authorList>
    </citation>
    <scope>NUCLEOTIDE SEQUENCE [LARGE SCALE GENOMIC DNA]</scope>
    <source>
        <strain evidence="4 5">Marseille-P6666</strain>
    </source>
</reference>
<dbReference type="Pfam" id="PF13561">
    <property type="entry name" value="adh_short_C2"/>
    <property type="match status" value="1"/>
</dbReference>
<organism evidence="4 5">
    <name type="scientific">Akkermansia massiliensis</name>
    <dbReference type="NCBI Taxonomy" id="2927224"/>
    <lineage>
        <taxon>Bacteria</taxon>
        <taxon>Pseudomonadati</taxon>
        <taxon>Verrucomicrobiota</taxon>
        <taxon>Verrucomicrobiia</taxon>
        <taxon>Verrucomicrobiales</taxon>
        <taxon>Akkermansiaceae</taxon>
        <taxon>Akkermansia</taxon>
    </lineage>
</organism>
<dbReference type="PANTHER" id="PTHR42760">
    <property type="entry name" value="SHORT-CHAIN DEHYDROGENASES/REDUCTASES FAMILY MEMBER"/>
    <property type="match status" value="1"/>
</dbReference>
<comment type="similarity">
    <text evidence="1">Belongs to the short-chain dehydrogenases/reductases (SDR) family.</text>
</comment>
<name>A0ABT0R6L0_9BACT</name>
<dbReference type="GeneID" id="84022304"/>
<sequence length="216" mass="23287">MGRMFISGGHGGLARAAVECFTAAGWEADAPSHAELDVGNRSAVRRWFDEHAPYDLAVCAAGITRDRPFLKQTEKEWDEVMNVNVTGAAWCARCAAAAMAREKREGQVVMVGSYAALRPAPSQAAYAASKSALEGLVKSLAREWGKEGIRVNLVLPGFMLTEMTAGLRESVKESALSRHVLGRFNTPEQAAAFILFLQEVLTAASGQVFDLDSRIA</sequence>
<proteinExistence type="inferred from homology"/>
<evidence type="ECO:0000313" key="4">
    <source>
        <dbReference type="EMBL" id="MCL6655788.1"/>
    </source>
</evidence>
<accession>A0ABT0R6L0</accession>
<dbReference type="SUPFAM" id="SSF51735">
    <property type="entry name" value="NAD(P)-binding Rossmann-fold domains"/>
    <property type="match status" value="1"/>
</dbReference>
<gene>
    <name evidence="4" type="ORF">M8N44_00445</name>
</gene>
<dbReference type="InterPro" id="IPR020904">
    <property type="entry name" value="Sc_DH/Rdtase_CS"/>
</dbReference>
<keyword evidence="5" id="KW-1185">Reference proteome</keyword>
<feature type="domain" description="Ketoreductase" evidence="3">
    <location>
        <begin position="2"/>
        <end position="157"/>
    </location>
</feature>
<dbReference type="InterPro" id="IPR002347">
    <property type="entry name" value="SDR_fam"/>
</dbReference>